<evidence type="ECO:0000256" key="1">
    <source>
        <dbReference type="ARBA" id="ARBA00008761"/>
    </source>
</evidence>
<dbReference type="Pfam" id="PF07282">
    <property type="entry name" value="Cas12f1-like_TNB"/>
    <property type="match status" value="1"/>
</dbReference>
<comment type="similarity">
    <text evidence="1">In the C-terminal section; belongs to the transposase 35 family.</text>
</comment>
<dbReference type="GO" id="GO:0006310">
    <property type="term" value="P:DNA recombination"/>
    <property type="evidence" value="ECO:0007669"/>
    <property type="project" value="UniProtKB-KW"/>
</dbReference>
<dbReference type="InterPro" id="IPR001959">
    <property type="entry name" value="Transposase"/>
</dbReference>
<keyword evidence="4" id="KW-0233">DNA recombination</keyword>
<comment type="caution">
    <text evidence="7">The sequence shown here is derived from an EMBL/GenBank/DDBJ whole genome shotgun (WGS) entry which is preliminary data.</text>
</comment>
<evidence type="ECO:0000256" key="4">
    <source>
        <dbReference type="ARBA" id="ARBA00023172"/>
    </source>
</evidence>
<keyword evidence="3" id="KW-0238">DNA-binding</keyword>
<feature type="domain" description="Probable transposase IS891/IS1136/IS1341" evidence="5">
    <location>
        <begin position="36"/>
        <end position="116"/>
    </location>
</feature>
<evidence type="ECO:0000256" key="3">
    <source>
        <dbReference type="ARBA" id="ARBA00023125"/>
    </source>
</evidence>
<proteinExistence type="inferred from homology"/>
<feature type="domain" description="Cas12f1-like TNB" evidence="6">
    <location>
        <begin position="132"/>
        <end position="197"/>
    </location>
</feature>
<keyword evidence="2" id="KW-0815">Transposition</keyword>
<evidence type="ECO:0000256" key="2">
    <source>
        <dbReference type="ARBA" id="ARBA00022578"/>
    </source>
</evidence>
<evidence type="ECO:0000259" key="6">
    <source>
        <dbReference type="Pfam" id="PF07282"/>
    </source>
</evidence>
<reference evidence="7 8" key="1">
    <citation type="submission" date="2017-04" db="EMBL/GenBank/DDBJ databases">
        <title>Novel microbial lineages endemic to geothermal iron-oxide mats fill important gaps in the evolutionary history of Archaea.</title>
        <authorList>
            <person name="Jay Z.J."/>
            <person name="Beam J.P."/>
            <person name="Dlakic M."/>
            <person name="Rusch D.B."/>
            <person name="Kozubal M.A."/>
            <person name="Inskeep W.P."/>
        </authorList>
    </citation>
    <scope>NUCLEOTIDE SEQUENCE [LARGE SCALE GENOMIC DNA]</scope>
    <source>
        <strain evidence="7">OSP_D</strain>
    </source>
</reference>
<evidence type="ECO:0008006" key="9">
    <source>
        <dbReference type="Google" id="ProtNLM"/>
    </source>
</evidence>
<organism evidence="7 8">
    <name type="scientific">Candidatus Marsarchaeota G2 archaeon OSP_D</name>
    <dbReference type="NCBI Taxonomy" id="1978157"/>
    <lineage>
        <taxon>Archaea</taxon>
        <taxon>Candidatus Marsarchaeota</taxon>
        <taxon>Candidatus Marsarchaeota group 2</taxon>
    </lineage>
</organism>
<sequence length="208" mass="24270">RPKQKRGIHRGRGSPWRLWVWTWGSQGSPHSPLDGRFLENPRPLERSLDRVRLLQRTLSRKRFLSGNWFKTKTRLAKEHEHLKDFRRDLFFKVGALLAQEYDVLVLEDLGVQGLIQSGTKKRRRLRLHDSSFSELRAVLEWGFRKRGKLVLPLPAFNTSRECFLCGGINKGLTLEDRVFLCPRCGFSLDRDLNASLVLLKRVGWVPPF</sequence>
<dbReference type="Proteomes" id="UP000240322">
    <property type="component" value="Unassembled WGS sequence"/>
</dbReference>
<evidence type="ECO:0000313" key="7">
    <source>
        <dbReference type="EMBL" id="PSN89177.1"/>
    </source>
</evidence>
<dbReference type="Pfam" id="PF01385">
    <property type="entry name" value="OrfB_IS605"/>
    <property type="match status" value="1"/>
</dbReference>
<accession>A0A2R6AS20</accession>
<name>A0A2R6AS20_9ARCH</name>
<dbReference type="NCBIfam" id="NF040570">
    <property type="entry name" value="guided_TnpB"/>
    <property type="match status" value="1"/>
</dbReference>
<evidence type="ECO:0000313" key="8">
    <source>
        <dbReference type="Proteomes" id="UP000240322"/>
    </source>
</evidence>
<dbReference type="GO" id="GO:0032196">
    <property type="term" value="P:transposition"/>
    <property type="evidence" value="ECO:0007669"/>
    <property type="project" value="UniProtKB-KW"/>
</dbReference>
<protein>
    <recommendedName>
        <fullName evidence="9">Transposase</fullName>
    </recommendedName>
</protein>
<dbReference type="GO" id="GO:0003677">
    <property type="term" value="F:DNA binding"/>
    <property type="evidence" value="ECO:0007669"/>
    <property type="project" value="UniProtKB-KW"/>
</dbReference>
<dbReference type="AlphaFoldDB" id="A0A2R6AS20"/>
<gene>
    <name evidence="7" type="ORF">B9Q03_08715</name>
</gene>
<feature type="non-terminal residue" evidence="7">
    <location>
        <position position="1"/>
    </location>
</feature>
<dbReference type="EMBL" id="NEXE01000102">
    <property type="protein sequence ID" value="PSN89177.1"/>
    <property type="molecule type" value="Genomic_DNA"/>
</dbReference>
<dbReference type="InterPro" id="IPR010095">
    <property type="entry name" value="Cas12f1-like_TNB"/>
</dbReference>
<evidence type="ECO:0000259" key="5">
    <source>
        <dbReference type="Pfam" id="PF01385"/>
    </source>
</evidence>